<dbReference type="CDD" id="cd00293">
    <property type="entry name" value="USP-like"/>
    <property type="match status" value="1"/>
</dbReference>
<dbReference type="PRINTS" id="PR01438">
    <property type="entry name" value="UNVRSLSTRESS"/>
</dbReference>
<evidence type="ECO:0000256" key="1">
    <source>
        <dbReference type="ARBA" id="ARBA00008791"/>
    </source>
</evidence>
<accession>A0ABQ3C4C7</accession>
<dbReference type="Gene3D" id="3.40.50.12370">
    <property type="match status" value="1"/>
</dbReference>
<evidence type="ECO:0000313" key="4">
    <source>
        <dbReference type="Proteomes" id="UP000615593"/>
    </source>
</evidence>
<comment type="caution">
    <text evidence="3">The sequence shown here is derived from an EMBL/GenBank/DDBJ whole genome shotgun (WGS) entry which is preliminary data.</text>
</comment>
<dbReference type="EMBL" id="BMWY01000009">
    <property type="protein sequence ID" value="GGZ63583.1"/>
    <property type="molecule type" value="Genomic_DNA"/>
</dbReference>
<dbReference type="PANTHER" id="PTHR46268">
    <property type="entry name" value="STRESS RESPONSE PROTEIN NHAX"/>
    <property type="match status" value="1"/>
</dbReference>
<organism evidence="3 4">
    <name type="scientific">Mesonia mobilis</name>
    <dbReference type="NCBI Taxonomy" id="369791"/>
    <lineage>
        <taxon>Bacteria</taxon>
        <taxon>Pseudomonadati</taxon>
        <taxon>Bacteroidota</taxon>
        <taxon>Flavobacteriia</taxon>
        <taxon>Flavobacteriales</taxon>
        <taxon>Flavobacteriaceae</taxon>
        <taxon>Mesonia</taxon>
    </lineage>
</organism>
<sequence>MNILMPTDFSENSWNAISYALSFFKNVYTNFYFLHVEPTEWEQNEEDLQTVQVKAKNSATAFQVLLERLGNQQLNNKHQFYTSLERGHFVDTVREHVQERDIDFIVMGTQGASGYKEATVGSHSTEVITRVKCPVLVIPENANYREPKNITFPTDFNISYKNKVIHTLKQVCHFNESALSVLYLSKKSEDLTERQEGNKAYLKEQLFEIDHSFHYTRNDTLEEAVQSFVTSHDTQMITMMAKNLNFFQHILFHPLAKKISYHKEIPFLVLHE</sequence>
<protein>
    <recommendedName>
        <fullName evidence="2">UspA domain-containing protein</fullName>
    </recommendedName>
</protein>
<dbReference type="SUPFAM" id="SSF52402">
    <property type="entry name" value="Adenine nucleotide alpha hydrolases-like"/>
    <property type="match status" value="2"/>
</dbReference>
<dbReference type="RefSeq" id="WP_027885412.1">
    <property type="nucleotide sequence ID" value="NZ_BMWY01000009.1"/>
</dbReference>
<dbReference type="Proteomes" id="UP000615593">
    <property type="component" value="Unassembled WGS sequence"/>
</dbReference>
<reference evidence="4" key="1">
    <citation type="journal article" date="2019" name="Int. J. Syst. Evol. Microbiol.">
        <title>The Global Catalogue of Microorganisms (GCM) 10K type strain sequencing project: providing services to taxonomists for standard genome sequencing and annotation.</title>
        <authorList>
            <consortium name="The Broad Institute Genomics Platform"/>
            <consortium name="The Broad Institute Genome Sequencing Center for Infectious Disease"/>
            <person name="Wu L."/>
            <person name="Ma J."/>
        </authorList>
    </citation>
    <scope>NUCLEOTIDE SEQUENCE [LARGE SCALE GENOMIC DNA]</scope>
    <source>
        <strain evidence="4">KCTC 12708</strain>
    </source>
</reference>
<proteinExistence type="inferred from homology"/>
<dbReference type="GeneID" id="94370294"/>
<dbReference type="InterPro" id="IPR006016">
    <property type="entry name" value="UspA"/>
</dbReference>
<evidence type="ECO:0000259" key="2">
    <source>
        <dbReference type="Pfam" id="PF00582"/>
    </source>
</evidence>
<name>A0ABQ3C4C7_9FLAO</name>
<feature type="domain" description="UspA" evidence="2">
    <location>
        <begin position="2"/>
        <end position="139"/>
    </location>
</feature>
<comment type="similarity">
    <text evidence="1">Belongs to the universal stress protein A family.</text>
</comment>
<dbReference type="Pfam" id="PF00582">
    <property type="entry name" value="Usp"/>
    <property type="match status" value="1"/>
</dbReference>
<gene>
    <name evidence="3" type="ORF">GCM10008088_26300</name>
</gene>
<dbReference type="InterPro" id="IPR006015">
    <property type="entry name" value="Universal_stress_UspA"/>
</dbReference>
<keyword evidence="4" id="KW-1185">Reference proteome</keyword>
<evidence type="ECO:0000313" key="3">
    <source>
        <dbReference type="EMBL" id="GGZ63583.1"/>
    </source>
</evidence>
<dbReference type="PANTHER" id="PTHR46268:SF6">
    <property type="entry name" value="UNIVERSAL STRESS PROTEIN UP12"/>
    <property type="match status" value="1"/>
</dbReference>